<name>A0AA87ZK40_FICCA</name>
<evidence type="ECO:0000256" key="1">
    <source>
        <dbReference type="SAM" id="MobiDB-lite"/>
    </source>
</evidence>
<protein>
    <submittedName>
        <fullName evidence="2">Uncharacterized protein</fullName>
    </submittedName>
</protein>
<evidence type="ECO:0000313" key="2">
    <source>
        <dbReference type="EMBL" id="GMN37608.1"/>
    </source>
</evidence>
<feature type="region of interest" description="Disordered" evidence="1">
    <location>
        <begin position="39"/>
        <end position="60"/>
    </location>
</feature>
<keyword evidence="3" id="KW-1185">Reference proteome</keyword>
<organism evidence="2 3">
    <name type="scientific">Ficus carica</name>
    <name type="common">Common fig</name>
    <dbReference type="NCBI Taxonomy" id="3494"/>
    <lineage>
        <taxon>Eukaryota</taxon>
        <taxon>Viridiplantae</taxon>
        <taxon>Streptophyta</taxon>
        <taxon>Embryophyta</taxon>
        <taxon>Tracheophyta</taxon>
        <taxon>Spermatophyta</taxon>
        <taxon>Magnoliopsida</taxon>
        <taxon>eudicotyledons</taxon>
        <taxon>Gunneridae</taxon>
        <taxon>Pentapetalae</taxon>
        <taxon>rosids</taxon>
        <taxon>fabids</taxon>
        <taxon>Rosales</taxon>
        <taxon>Moraceae</taxon>
        <taxon>Ficeae</taxon>
        <taxon>Ficus</taxon>
    </lineage>
</organism>
<proteinExistence type="predicted"/>
<comment type="caution">
    <text evidence="2">The sequence shown here is derived from an EMBL/GenBank/DDBJ whole genome shotgun (WGS) entry which is preliminary data.</text>
</comment>
<dbReference type="EMBL" id="BTGU01000007">
    <property type="protein sequence ID" value="GMN37608.1"/>
    <property type="molecule type" value="Genomic_DNA"/>
</dbReference>
<evidence type="ECO:0000313" key="3">
    <source>
        <dbReference type="Proteomes" id="UP001187192"/>
    </source>
</evidence>
<gene>
    <name evidence="2" type="ORF">TIFTF001_006955</name>
</gene>
<reference evidence="2" key="1">
    <citation type="submission" date="2023-07" db="EMBL/GenBank/DDBJ databases">
        <title>draft genome sequence of fig (Ficus carica).</title>
        <authorList>
            <person name="Takahashi T."/>
            <person name="Nishimura K."/>
        </authorList>
    </citation>
    <scope>NUCLEOTIDE SEQUENCE</scope>
</reference>
<sequence length="168" mass="19135">MLSSSSSSSSSSCRRSLTADKIAQINLLLPRLFLSSDHRHKVSHRRPPHEPTSKLCLPLSPSPLSRLPPLLRHLPPHVPPYPPPPLPLPPPPPLRHRPCRLLLPRRPPQAMQLKTEAFEGRGDRKTDTRTRGAFLGRKLREKCRSRGKRERRSCREHGCTVNPFRFTV</sequence>
<dbReference type="AlphaFoldDB" id="A0AA87ZK40"/>
<dbReference type="Proteomes" id="UP001187192">
    <property type="component" value="Unassembled WGS sequence"/>
</dbReference>
<accession>A0AA87ZK40</accession>